<name>A0A7S1CVB9_9CHLO</name>
<feature type="region of interest" description="Disordered" evidence="1">
    <location>
        <begin position="135"/>
        <end position="157"/>
    </location>
</feature>
<evidence type="ECO:0000313" key="2">
    <source>
        <dbReference type="EMBL" id="CAD8928012.1"/>
    </source>
</evidence>
<sequence length="157" mass="17239">MSVIDKDTSTIEIDEHHNNTNRLARNPVVKLASLGKCALRNRCRIVKPKVSDSMNTPSSPRGVPKGPNLNRVSSHSQPASPSSPSARLFERISASLKEHGDDEEKDGVHYCDIVDGSAFNQRPDCLDMDCWRHGNFSPSDPAKSMKALDGAKNSEEK</sequence>
<protein>
    <submittedName>
        <fullName evidence="2">Uncharacterized protein</fullName>
    </submittedName>
</protein>
<gene>
    <name evidence="2" type="ORF">POKL1161_LOCUS365</name>
</gene>
<proteinExistence type="predicted"/>
<feature type="region of interest" description="Disordered" evidence="1">
    <location>
        <begin position="48"/>
        <end position="107"/>
    </location>
</feature>
<evidence type="ECO:0000256" key="1">
    <source>
        <dbReference type="SAM" id="MobiDB-lite"/>
    </source>
</evidence>
<dbReference type="EMBL" id="HBFV01000536">
    <property type="protein sequence ID" value="CAD8928012.1"/>
    <property type="molecule type" value="Transcribed_RNA"/>
</dbReference>
<feature type="compositionally biased region" description="Basic and acidic residues" evidence="1">
    <location>
        <begin position="96"/>
        <end position="107"/>
    </location>
</feature>
<feature type="compositionally biased region" description="Low complexity" evidence="1">
    <location>
        <begin position="73"/>
        <end position="85"/>
    </location>
</feature>
<accession>A0A7S1CVB9</accession>
<reference evidence="2" key="1">
    <citation type="submission" date="2021-01" db="EMBL/GenBank/DDBJ databases">
        <authorList>
            <person name="Corre E."/>
            <person name="Pelletier E."/>
            <person name="Niang G."/>
            <person name="Scheremetjew M."/>
            <person name="Finn R."/>
            <person name="Kale V."/>
            <person name="Holt S."/>
            <person name="Cochrane G."/>
            <person name="Meng A."/>
            <person name="Brown T."/>
            <person name="Cohen L."/>
        </authorList>
    </citation>
    <scope>NUCLEOTIDE SEQUENCE</scope>
    <source>
        <strain evidence="2">CCMP2329</strain>
    </source>
</reference>
<dbReference type="AlphaFoldDB" id="A0A7S1CVB9"/>
<organism evidence="2">
    <name type="scientific">Picochlorum oklahomense</name>
    <dbReference type="NCBI Taxonomy" id="249345"/>
    <lineage>
        <taxon>Eukaryota</taxon>
        <taxon>Viridiplantae</taxon>
        <taxon>Chlorophyta</taxon>
        <taxon>core chlorophytes</taxon>
        <taxon>Trebouxiophyceae</taxon>
        <taxon>Trebouxiophyceae incertae sedis</taxon>
        <taxon>Picochlorum</taxon>
    </lineage>
</organism>